<feature type="region of interest" description="Disordered" evidence="5">
    <location>
        <begin position="135"/>
        <end position="155"/>
    </location>
</feature>
<keyword evidence="3" id="KW-0862">Zinc</keyword>
<dbReference type="InterPro" id="IPR000679">
    <property type="entry name" value="Znf_GATA"/>
</dbReference>
<dbReference type="Gene3D" id="3.30.50.10">
    <property type="entry name" value="Erythroid Transcription Factor GATA-1, subunit A"/>
    <property type="match status" value="1"/>
</dbReference>
<evidence type="ECO:0000256" key="5">
    <source>
        <dbReference type="SAM" id="MobiDB-lite"/>
    </source>
</evidence>
<dbReference type="SMART" id="SM00401">
    <property type="entry name" value="ZnF_GATA"/>
    <property type="match status" value="1"/>
</dbReference>
<organism evidence="7">
    <name type="scientific">Fusarium oxysporum (strain Fo5176)</name>
    <name type="common">Fusarium vascular wilt</name>
    <dbReference type="NCBI Taxonomy" id="660025"/>
    <lineage>
        <taxon>Eukaryota</taxon>
        <taxon>Fungi</taxon>
        <taxon>Dikarya</taxon>
        <taxon>Ascomycota</taxon>
        <taxon>Pezizomycotina</taxon>
        <taxon>Sordariomycetes</taxon>
        <taxon>Hypocreomycetidae</taxon>
        <taxon>Hypocreales</taxon>
        <taxon>Nectriaceae</taxon>
        <taxon>Fusarium</taxon>
        <taxon>Fusarium oxysporum species complex</taxon>
    </lineage>
</organism>
<feature type="compositionally biased region" description="Polar residues" evidence="5">
    <location>
        <begin position="41"/>
        <end position="51"/>
    </location>
</feature>
<dbReference type="CDD" id="cd00202">
    <property type="entry name" value="ZnF_GATA"/>
    <property type="match status" value="1"/>
</dbReference>
<dbReference type="GO" id="GO:0008270">
    <property type="term" value="F:zinc ion binding"/>
    <property type="evidence" value="ECO:0007669"/>
    <property type="project" value="UniProtKB-KW"/>
</dbReference>
<evidence type="ECO:0000256" key="3">
    <source>
        <dbReference type="ARBA" id="ARBA00022833"/>
    </source>
</evidence>
<dbReference type="PROSITE" id="PS50114">
    <property type="entry name" value="GATA_ZN_FINGER_2"/>
    <property type="match status" value="1"/>
</dbReference>
<reference evidence="7" key="1">
    <citation type="journal article" date="2012" name="Mol. Plant Microbe Interact.">
        <title>A highly conserved effector in Fusarium oxysporum is required for full virulence on Arabidopsis.</title>
        <authorList>
            <person name="Thatcher L.F."/>
            <person name="Gardiner D.M."/>
            <person name="Kazan K."/>
            <person name="Manners J."/>
        </authorList>
    </citation>
    <scope>NUCLEOTIDE SEQUENCE [LARGE SCALE GENOMIC DNA]</scope>
    <source>
        <strain evidence="7">Fo5176</strain>
    </source>
</reference>
<dbReference type="SUPFAM" id="SSF57716">
    <property type="entry name" value="Glucocorticoid receptor-like (DNA-binding domain)"/>
    <property type="match status" value="1"/>
</dbReference>
<name>F9F0V5_FUSOF</name>
<dbReference type="AlphaFoldDB" id="F9F0V5"/>
<dbReference type="GO" id="GO:0006355">
    <property type="term" value="P:regulation of DNA-templated transcription"/>
    <property type="evidence" value="ECO:0007669"/>
    <property type="project" value="InterPro"/>
</dbReference>
<dbReference type="PANTHER" id="PTHR45658">
    <property type="entry name" value="GATA TRANSCRIPTION FACTOR"/>
    <property type="match status" value="1"/>
</dbReference>
<dbReference type="Pfam" id="PF00320">
    <property type="entry name" value="GATA"/>
    <property type="match status" value="1"/>
</dbReference>
<sequence>MCYSLTSSYLIPCPASPGQPVQLKARSQRRRCQQQRPSRTEVGSSSRSPVTRSKHKQAHLQNQHGVQSSECVGHPLGDVNVFQTSAIASTLSNETQSSHSTCHADAPCHLHDDQETLHRSQHTSTQQGTISKCQDLGVSHKRSRRKSYQSRQCHQHRQDMWRWQENALPAKMSCTSCHTNTTPQWREGPSGPRTLCNFCGLIYAKRQQKHHTGASSHCFSSD</sequence>
<evidence type="ECO:0000256" key="4">
    <source>
        <dbReference type="PROSITE-ProRule" id="PRU00094"/>
    </source>
</evidence>
<feature type="compositionally biased region" description="Polar residues" evidence="5">
    <location>
        <begin position="59"/>
        <end position="70"/>
    </location>
</feature>
<feature type="region of interest" description="Disordered" evidence="5">
    <location>
        <begin position="27"/>
        <end position="72"/>
    </location>
</feature>
<comment type="caution">
    <text evidence="7">The sequence shown here is derived from an EMBL/GenBank/DDBJ whole genome shotgun (WGS) entry which is preliminary data.</text>
</comment>
<dbReference type="EMBL" id="AFQF01000029">
    <property type="protein sequence ID" value="EGU89462.1"/>
    <property type="molecule type" value="Genomic_DNA"/>
</dbReference>
<evidence type="ECO:0000256" key="1">
    <source>
        <dbReference type="ARBA" id="ARBA00022723"/>
    </source>
</evidence>
<keyword evidence="2 4" id="KW-0863">Zinc-finger</keyword>
<dbReference type="InterPro" id="IPR013088">
    <property type="entry name" value="Znf_NHR/GATA"/>
</dbReference>
<evidence type="ECO:0000256" key="2">
    <source>
        <dbReference type="ARBA" id="ARBA00022771"/>
    </source>
</evidence>
<feature type="domain" description="GATA-type" evidence="6">
    <location>
        <begin position="168"/>
        <end position="203"/>
    </location>
</feature>
<dbReference type="PANTHER" id="PTHR45658:SF18">
    <property type="entry name" value="PROTEIN GAT2"/>
    <property type="match status" value="1"/>
</dbReference>
<dbReference type="OrthoDB" id="2162994at2759"/>
<dbReference type="GO" id="GO:0043565">
    <property type="term" value="F:sequence-specific DNA binding"/>
    <property type="evidence" value="ECO:0007669"/>
    <property type="project" value="InterPro"/>
</dbReference>
<evidence type="ECO:0000313" key="7">
    <source>
        <dbReference type="EMBL" id="EGU89462.1"/>
    </source>
</evidence>
<gene>
    <name evidence="7" type="ORF">FOXB_00029</name>
</gene>
<evidence type="ECO:0000259" key="6">
    <source>
        <dbReference type="PROSITE" id="PS50114"/>
    </source>
</evidence>
<accession>F9F0V5</accession>
<proteinExistence type="predicted"/>
<dbReference type="STRING" id="660025.F9F0V5"/>
<feature type="compositionally biased region" description="Basic residues" evidence="5">
    <location>
        <begin position="139"/>
        <end position="148"/>
    </location>
</feature>
<keyword evidence="1" id="KW-0479">Metal-binding</keyword>
<dbReference type="InterPro" id="IPR051140">
    <property type="entry name" value="GATA_TF"/>
</dbReference>
<protein>
    <recommendedName>
        <fullName evidence="6">GATA-type domain-containing protein</fullName>
    </recommendedName>
</protein>